<dbReference type="EMBL" id="SHOA02000001">
    <property type="protein sequence ID" value="TDH65534.1"/>
    <property type="molecule type" value="Genomic_DNA"/>
</dbReference>
<dbReference type="PANTHER" id="PTHR11977">
    <property type="entry name" value="VILLIN"/>
    <property type="match status" value="1"/>
</dbReference>
<dbReference type="GeneID" id="94351188"/>
<dbReference type="InterPro" id="IPR007123">
    <property type="entry name" value="Gelsolin-like_dom"/>
</dbReference>
<dbReference type="Pfam" id="PF02209">
    <property type="entry name" value="VHP"/>
    <property type="match status" value="1"/>
</dbReference>
<feature type="domain" description="HP" evidence="5">
    <location>
        <begin position="869"/>
        <end position="930"/>
    </location>
</feature>
<evidence type="ECO:0000256" key="2">
    <source>
        <dbReference type="ARBA" id="ARBA00022467"/>
    </source>
</evidence>
<dbReference type="Gene3D" id="3.40.20.10">
    <property type="entry name" value="Severin"/>
    <property type="match status" value="6"/>
</dbReference>
<dbReference type="PANTHER" id="PTHR11977:SF51">
    <property type="entry name" value="PROTEIN FLIGHTLESS-1 HOMOLOG"/>
    <property type="match status" value="1"/>
</dbReference>
<evidence type="ECO:0000313" key="7">
    <source>
        <dbReference type="Proteomes" id="UP000294530"/>
    </source>
</evidence>
<dbReference type="GO" id="GO:0051015">
    <property type="term" value="F:actin filament binding"/>
    <property type="evidence" value="ECO:0007669"/>
    <property type="project" value="InterPro"/>
</dbReference>
<dbReference type="Proteomes" id="UP000294530">
    <property type="component" value="Unassembled WGS sequence"/>
</dbReference>
<reference evidence="6 7" key="1">
    <citation type="journal article" date="2021" name="Genome Biol.">
        <title>AFLAP: assembly-free linkage analysis pipeline using k-mers from genome sequencing data.</title>
        <authorList>
            <person name="Fletcher K."/>
            <person name="Zhang L."/>
            <person name="Gil J."/>
            <person name="Han R."/>
            <person name="Cavanaugh K."/>
            <person name="Michelmore R."/>
        </authorList>
    </citation>
    <scope>NUCLEOTIDE SEQUENCE [LARGE SCALE GENOMIC DNA]</scope>
    <source>
        <strain evidence="6 7">SF5</strain>
    </source>
</reference>
<comment type="caution">
    <text evidence="6">The sequence shown here is derived from an EMBL/GenBank/DDBJ whole genome shotgun (WGS) entry which is preliminary data.</text>
</comment>
<name>A0A976IBI8_BRELC</name>
<dbReference type="CDD" id="cd11288">
    <property type="entry name" value="gelsolin_S5_like"/>
    <property type="match status" value="1"/>
</dbReference>
<dbReference type="InterPro" id="IPR036886">
    <property type="entry name" value="Villin_headpiece_dom_sf"/>
</dbReference>
<dbReference type="PRINTS" id="PR00597">
    <property type="entry name" value="GELSOLIN"/>
</dbReference>
<dbReference type="SUPFAM" id="SSF55753">
    <property type="entry name" value="Actin depolymerizing proteins"/>
    <property type="match status" value="6"/>
</dbReference>
<dbReference type="FunFam" id="3.40.20.10:FF:000001">
    <property type="entry name" value="Gelsolin"/>
    <property type="match status" value="1"/>
</dbReference>
<dbReference type="SMART" id="SM00153">
    <property type="entry name" value="VHP"/>
    <property type="match status" value="1"/>
</dbReference>
<dbReference type="KEGG" id="blac:94351188"/>
<keyword evidence="7" id="KW-1185">Reference proteome</keyword>
<sequence length="930" mass="102805">MVTFTEAGKKAGLEAWRIENFMLVAVSATDLHKLHSGDSYIFLKTSDAKTYDLFIYKLPHNVYLTRSALPLATSMFNSGLTWNAHFWLGKNTSADESGVAAYKTVELDDALGGVPVQHRECQGHESALFLSYFKETGLQYLDGGVSSGFHEVKRDDFVTRLYRIKGKRTVRVEQVPLQSSSLSVDDAFVLDAGLELYLYADKQVNRLEKAKALDFIAKIKEARGGRVIVTFIDEEPENSAFWKLLGGMQTVMCSSETDEQHESIVKKNTTVLRVNGSTSANLRVQDVTPSSGVLTKDILNTEDVFLLDVGDEVFVWVGKMASASERANALLAAVQYLKQENRSSQTPMTRVVEEGETPFFTALFKAWTEPKKLEFGYQSSKGVATMQSDSNVDVVALAKAASLAEEEIGLDPNGDGKHDLTVWRVEELERVQVPKEQYGQFFDGDSYILLHEVTLLSGKVMQVIYFWQGRLSSTDEKAASALLATFLDDRLHGVPIQVRVTQGKEPAHFRALFHGTMIVHAGGKASAFANRNDEDSYDNDGVSLFQVKGTNEKNTVATQVEEQTTSLTSGDSYVLVTPNKVYEWHGVGSSSAECEIASKVAARLRKDRDIEVVKEGCESDEFWKFLGGKGEYAKTKSSFEAPHEPRLFQCSNAYGYFDACEIVNFGQDDLNVDDVFLLDTYTTLYVWIGSGANESERREAMTLAQKYLTLVKSDGRDAGTPIMAVHCNSEPLLFTSHFLAWNSNLFTKNEFLDPYETRLQKLKEEKEKNALKDLAGTITNEGFIKDQAVALPKAADASSIAAPRVIPFLPTDAPVTNTPYESQVIPVVSASESETKATTPALVPLKIIPAPASKSGTATTAPAIAKATGSAGETFTYEQLTNGVEGIDITRKETYLSDAEFHTVMSVSKEEFQQLPKWKQQAKKREVDLF</sequence>
<dbReference type="Gene3D" id="1.10.950.10">
    <property type="entry name" value="Villin headpiece domain"/>
    <property type="match status" value="1"/>
</dbReference>
<dbReference type="InterPro" id="IPR029006">
    <property type="entry name" value="ADF-H/Gelsolin-like_dom_sf"/>
</dbReference>
<dbReference type="InterPro" id="IPR003128">
    <property type="entry name" value="Villin_headpiece"/>
</dbReference>
<dbReference type="SMART" id="SM00262">
    <property type="entry name" value="GEL"/>
    <property type="match status" value="6"/>
</dbReference>
<proteinExistence type="inferred from homology"/>
<dbReference type="InterPro" id="IPR007122">
    <property type="entry name" value="Villin/Gelsolin"/>
</dbReference>
<dbReference type="GO" id="GO:0007010">
    <property type="term" value="P:cytoskeleton organization"/>
    <property type="evidence" value="ECO:0007669"/>
    <property type="project" value="InterPro"/>
</dbReference>
<evidence type="ECO:0000256" key="4">
    <source>
        <dbReference type="ARBA" id="ARBA00023203"/>
    </source>
</evidence>
<dbReference type="PROSITE" id="PS51089">
    <property type="entry name" value="HP"/>
    <property type="match status" value="1"/>
</dbReference>
<dbReference type="SUPFAM" id="SSF47050">
    <property type="entry name" value="VHP, Villin headpiece domain"/>
    <property type="match status" value="1"/>
</dbReference>
<dbReference type="CDD" id="cd11291">
    <property type="entry name" value="gelsolin_S6_like"/>
    <property type="match status" value="1"/>
</dbReference>
<evidence type="ECO:0000313" key="6">
    <source>
        <dbReference type="EMBL" id="TDH65534.1"/>
    </source>
</evidence>
<dbReference type="OrthoDB" id="6375767at2759"/>
<accession>A0A976IBI8</accession>
<dbReference type="RefSeq" id="XP_067815033.1">
    <property type="nucleotide sequence ID" value="XM_067965517.1"/>
</dbReference>
<evidence type="ECO:0000259" key="5">
    <source>
        <dbReference type="PROSITE" id="PS51089"/>
    </source>
</evidence>
<dbReference type="Pfam" id="PF00626">
    <property type="entry name" value="Gelsolin"/>
    <property type="match status" value="6"/>
</dbReference>
<keyword evidence="2" id="KW-0117">Actin capping</keyword>
<dbReference type="CDD" id="cd11293">
    <property type="entry name" value="gelsolin_S4_like"/>
    <property type="match status" value="1"/>
</dbReference>
<organism evidence="6 7">
    <name type="scientific">Bremia lactucae</name>
    <name type="common">Lettuce downy mildew</name>
    <dbReference type="NCBI Taxonomy" id="4779"/>
    <lineage>
        <taxon>Eukaryota</taxon>
        <taxon>Sar</taxon>
        <taxon>Stramenopiles</taxon>
        <taxon>Oomycota</taxon>
        <taxon>Peronosporomycetes</taxon>
        <taxon>Peronosporales</taxon>
        <taxon>Peronosporaceae</taxon>
        <taxon>Bremia</taxon>
    </lineage>
</organism>
<protein>
    <recommendedName>
        <fullName evidence="5">HP domain-containing protein</fullName>
    </recommendedName>
</protein>
<dbReference type="AlphaFoldDB" id="A0A976IBI8"/>
<keyword evidence="4" id="KW-0009">Actin-binding</keyword>
<evidence type="ECO:0000256" key="1">
    <source>
        <dbReference type="ARBA" id="ARBA00008418"/>
    </source>
</evidence>
<dbReference type="FunFam" id="3.40.20.10:FF:000005">
    <property type="entry name" value="Gelsolin"/>
    <property type="match status" value="1"/>
</dbReference>
<keyword evidence="3" id="KW-0677">Repeat</keyword>
<gene>
    <name evidence="6" type="ORF">CCR75_007456</name>
</gene>
<evidence type="ECO:0000256" key="3">
    <source>
        <dbReference type="ARBA" id="ARBA00022737"/>
    </source>
</evidence>
<dbReference type="GO" id="GO:0051693">
    <property type="term" value="P:actin filament capping"/>
    <property type="evidence" value="ECO:0007669"/>
    <property type="project" value="UniProtKB-KW"/>
</dbReference>
<dbReference type="CDD" id="cd11290">
    <property type="entry name" value="gelsolin_S1_like"/>
    <property type="match status" value="1"/>
</dbReference>
<comment type="similarity">
    <text evidence="1">Belongs to the villin/gelsolin family.</text>
</comment>